<dbReference type="EMBL" id="MG765277">
    <property type="protein sequence ID" value="AUV59989.1"/>
    <property type="molecule type" value="Genomic_DNA"/>
</dbReference>
<dbReference type="GeneID" id="54988538"/>
<sequence length="208" mass="24278">MRLVENLNINNTFRALNLNTYIDPHEEKVVRVTQENEDKIRSILKENDGKGYLFIVDASISQPEVVNDVYRSKAYINIMVERVLPIPMLFALGSNRRAQVIYKYHEGYTREELTNMDTVSEVVKTCVMVTADGESIPDISKMLFNMNDLRYIVDRVYFNLEETSKQKKMRLFKGTHEVLARWKIQLYIKCESEEERQSLLEEGVLIGS</sequence>
<evidence type="ECO:0000313" key="2">
    <source>
        <dbReference type="Proteomes" id="UP000241463"/>
    </source>
</evidence>
<dbReference type="KEGG" id="vg:54988538"/>
<proteinExistence type="predicted"/>
<dbReference type="RefSeq" id="YP_009798093.1">
    <property type="nucleotide sequence ID" value="NC_047924.1"/>
</dbReference>
<reference evidence="1 2" key="1">
    <citation type="submission" date="2018-01" db="EMBL/GenBank/DDBJ databases">
        <title>Lactobacillus phages that infect wine-derived L. plantarum strains.</title>
        <authorList>
            <person name="Kyrkou I."/>
            <person name="Hestbjerg Hansen L."/>
        </authorList>
    </citation>
    <scope>NUCLEOTIDE SEQUENCE [LARGE SCALE GENOMIC DNA]</scope>
</reference>
<name>A0A2K9VCR6_9CAUD</name>
<dbReference type="Proteomes" id="UP000241463">
    <property type="component" value="Segment"/>
</dbReference>
<organism evidence="1 2">
    <name type="scientific">Lactobacillus phage Bacchae</name>
    <dbReference type="NCBI Taxonomy" id="2079429"/>
    <lineage>
        <taxon>Viruses</taxon>
        <taxon>Duplodnaviria</taxon>
        <taxon>Heunggongvirae</taxon>
        <taxon>Uroviricota</taxon>
        <taxon>Caudoviricetes</taxon>
        <taxon>Herelleviridae</taxon>
        <taxon>Harbinvirus</taxon>
        <taxon>Harbinvirus bacchae</taxon>
    </lineage>
</organism>
<evidence type="ECO:0000313" key="1">
    <source>
        <dbReference type="EMBL" id="AUV59989.1"/>
    </source>
</evidence>
<accession>A0A2K9VCR6</accession>
<protein>
    <submittedName>
        <fullName evidence="1">Uncharacterized protein</fullName>
    </submittedName>
</protein>
<keyword evidence="2" id="KW-1185">Reference proteome</keyword>